<reference evidence="3" key="2">
    <citation type="submission" date="2025-08" db="UniProtKB">
        <authorList>
            <consortium name="Ensembl"/>
        </authorList>
    </citation>
    <scope>IDENTIFICATION</scope>
</reference>
<evidence type="ECO:0000313" key="4">
    <source>
        <dbReference type="Proteomes" id="UP000265080"/>
    </source>
</evidence>
<sequence>VPTTKVDVLCGIGIKKVACGTQFSVALTKDGKVFTFGQGIGLGNFWSRNHNRPQQVPALSGIHIQDIAIGAEHTLVLSSTGDVYTWGSNSEGQVTHQHTGLCGLSLKMSLLNIELFLLTELMLSGVLVINH</sequence>
<evidence type="ECO:0000256" key="2">
    <source>
        <dbReference type="PROSITE-ProRule" id="PRU00235"/>
    </source>
</evidence>
<accession>A0A3P8RHZ4</accession>
<dbReference type="PROSITE" id="PS50012">
    <property type="entry name" value="RCC1_3"/>
    <property type="match status" value="1"/>
</dbReference>
<organism evidence="3 4">
    <name type="scientific">Amphiprion percula</name>
    <name type="common">Orange clownfish</name>
    <name type="synonym">Lutjanus percula</name>
    <dbReference type="NCBI Taxonomy" id="161767"/>
    <lineage>
        <taxon>Eukaryota</taxon>
        <taxon>Metazoa</taxon>
        <taxon>Chordata</taxon>
        <taxon>Craniata</taxon>
        <taxon>Vertebrata</taxon>
        <taxon>Euteleostomi</taxon>
        <taxon>Actinopterygii</taxon>
        <taxon>Neopterygii</taxon>
        <taxon>Teleostei</taxon>
        <taxon>Neoteleostei</taxon>
        <taxon>Acanthomorphata</taxon>
        <taxon>Ovalentaria</taxon>
        <taxon>Pomacentridae</taxon>
        <taxon>Amphiprion</taxon>
    </lineage>
</organism>
<dbReference type="Gene3D" id="2.130.10.30">
    <property type="entry name" value="Regulator of chromosome condensation 1/beta-lactamase-inhibitor protein II"/>
    <property type="match status" value="1"/>
</dbReference>
<evidence type="ECO:0000256" key="1">
    <source>
        <dbReference type="ARBA" id="ARBA00022737"/>
    </source>
</evidence>
<dbReference type="InterPro" id="IPR051625">
    <property type="entry name" value="Signaling_Regulatory_Domain"/>
</dbReference>
<dbReference type="Proteomes" id="UP000265080">
    <property type="component" value="Chromosome 1"/>
</dbReference>
<keyword evidence="1" id="KW-0677">Repeat</keyword>
<reference evidence="3 4" key="1">
    <citation type="submission" date="2018-03" db="EMBL/GenBank/DDBJ databases">
        <title>Finding Nemo's genes: A chromosome-scale reference assembly of the genome of the orange clownfish Amphiprion percula.</title>
        <authorList>
            <person name="Lehmann R."/>
        </authorList>
    </citation>
    <scope>NUCLEOTIDE SEQUENCE</scope>
</reference>
<dbReference type="GeneTree" id="ENSGT00940000155907"/>
<proteinExistence type="predicted"/>
<protein>
    <submittedName>
        <fullName evidence="3">Uncharacterized protein</fullName>
    </submittedName>
</protein>
<dbReference type="Pfam" id="PF13540">
    <property type="entry name" value="RCC1_2"/>
    <property type="match status" value="2"/>
</dbReference>
<reference evidence="3" key="3">
    <citation type="submission" date="2025-09" db="UniProtKB">
        <authorList>
            <consortium name="Ensembl"/>
        </authorList>
    </citation>
    <scope>IDENTIFICATION</scope>
</reference>
<dbReference type="Ensembl" id="ENSAPET00000000115.1">
    <property type="protein sequence ID" value="ENSAPEP00000000113.1"/>
    <property type="gene ID" value="ENSAPEG00000000085.1"/>
</dbReference>
<name>A0A3P8RHZ4_AMPPE</name>
<feature type="repeat" description="RCC1" evidence="2">
    <location>
        <begin position="31"/>
        <end position="80"/>
    </location>
</feature>
<dbReference type="InterPro" id="IPR000408">
    <property type="entry name" value="Reg_chr_condens"/>
</dbReference>
<dbReference type="PANTHER" id="PTHR22872">
    <property type="entry name" value="BTK-BINDING PROTEIN-RELATED"/>
    <property type="match status" value="1"/>
</dbReference>
<dbReference type="SUPFAM" id="SSF50985">
    <property type="entry name" value="RCC1/BLIP-II"/>
    <property type="match status" value="1"/>
</dbReference>
<keyword evidence="4" id="KW-1185">Reference proteome</keyword>
<dbReference type="AlphaFoldDB" id="A0A3P8RHZ4"/>
<evidence type="ECO:0000313" key="3">
    <source>
        <dbReference type="Ensembl" id="ENSAPEP00000000113.1"/>
    </source>
</evidence>
<dbReference type="InterPro" id="IPR009091">
    <property type="entry name" value="RCC1/BLIP-II"/>
</dbReference>